<dbReference type="OrthoDB" id="1098521at2"/>
<evidence type="ECO:0000313" key="6">
    <source>
        <dbReference type="Proteomes" id="UP000095455"/>
    </source>
</evidence>
<dbReference type="Proteomes" id="UP000461276">
    <property type="component" value="Unassembled WGS sequence"/>
</dbReference>
<dbReference type="EMBL" id="WKMO01000009">
    <property type="protein sequence ID" value="MSB73819.1"/>
    <property type="molecule type" value="Genomic_DNA"/>
</dbReference>
<evidence type="ECO:0000313" key="4">
    <source>
        <dbReference type="EMBL" id="MRZ56866.1"/>
    </source>
</evidence>
<sequence length="195" mass="22858">MKTEEYKSIEDLLDRFFEGQTSNEEERVLYEFFARPDIPAHLERYREVFGYFESGIALDFSETPELRLPAKEISYKRKIGWAIAVCVAASLLLFLVNTVFMNQNASFNPYEGSYIVRNGVVMTDIKKIQPELEVISRAAEAMEKNADQLLRNADEIAYLPERMNKRFEKKRETLLRNIPDTQVRKEVYKILELDK</sequence>
<keyword evidence="1" id="KW-0472">Membrane</keyword>
<proteinExistence type="predicted"/>
<comment type="caution">
    <text evidence="3">The sequence shown here is derived from an EMBL/GenBank/DDBJ whole genome shotgun (WGS) entry which is preliminary data.</text>
</comment>
<organism evidence="3 9">
    <name type="scientific">Parabacteroides distasonis</name>
    <dbReference type="NCBI Taxonomy" id="823"/>
    <lineage>
        <taxon>Bacteria</taxon>
        <taxon>Pseudomonadati</taxon>
        <taxon>Bacteroidota</taxon>
        <taxon>Bacteroidia</taxon>
        <taxon>Bacteroidales</taxon>
        <taxon>Tannerellaceae</taxon>
        <taxon>Parabacteroides</taxon>
    </lineage>
</organism>
<evidence type="ECO:0000256" key="1">
    <source>
        <dbReference type="SAM" id="Phobius"/>
    </source>
</evidence>
<evidence type="ECO:0000313" key="9">
    <source>
        <dbReference type="Proteomes" id="UP000461276"/>
    </source>
</evidence>
<reference evidence="2 6" key="1">
    <citation type="submission" date="2015-09" db="EMBL/GenBank/DDBJ databases">
        <authorList>
            <consortium name="Pathogen Informatics"/>
        </authorList>
    </citation>
    <scope>NUCLEOTIDE SEQUENCE [LARGE SCALE GENOMIC DNA]</scope>
    <source>
        <strain evidence="2 6">2789STDY5608822</strain>
    </source>
</reference>
<dbReference type="Proteomes" id="UP000432516">
    <property type="component" value="Unassembled WGS sequence"/>
</dbReference>
<protein>
    <submittedName>
        <fullName evidence="3">Uncharacterized protein</fullName>
    </submittedName>
</protein>
<dbReference type="EMBL" id="CYYK01000006">
    <property type="protein sequence ID" value="CUO32211.1"/>
    <property type="molecule type" value="Genomic_DNA"/>
</dbReference>
<dbReference type="RefSeq" id="WP_005858039.1">
    <property type="nucleotide sequence ID" value="NZ_BQOC01000001.1"/>
</dbReference>
<feature type="transmembrane region" description="Helical" evidence="1">
    <location>
        <begin position="79"/>
        <end position="100"/>
    </location>
</feature>
<gene>
    <name evidence="2" type="ORF">ERS852380_02042</name>
    <name evidence="3" type="ORF">GKD67_19415</name>
    <name evidence="4" type="ORF">GKD68_19400</name>
    <name evidence="5" type="ORF">GKD70_11100</name>
</gene>
<dbReference type="Proteomes" id="UP000441609">
    <property type="component" value="Unassembled WGS sequence"/>
</dbReference>
<evidence type="ECO:0000313" key="7">
    <source>
        <dbReference type="Proteomes" id="UP000432516"/>
    </source>
</evidence>
<evidence type="ECO:0000313" key="3">
    <source>
        <dbReference type="EMBL" id="MRY95361.1"/>
    </source>
</evidence>
<dbReference type="Proteomes" id="UP000095455">
    <property type="component" value="Unassembled WGS sequence"/>
</dbReference>
<keyword evidence="1" id="KW-1133">Transmembrane helix</keyword>
<name>A0A174E352_PARDI</name>
<dbReference type="EMBL" id="WKNE01000023">
    <property type="protein sequence ID" value="MRZ56866.1"/>
    <property type="molecule type" value="Genomic_DNA"/>
</dbReference>
<keyword evidence="1" id="KW-0812">Transmembrane</keyword>
<evidence type="ECO:0000313" key="2">
    <source>
        <dbReference type="EMBL" id="CUO32211.1"/>
    </source>
</evidence>
<reference evidence="7 8" key="2">
    <citation type="journal article" date="2019" name="Nat. Med.">
        <title>A library of human gut bacterial isolates paired with longitudinal multiomics data enables mechanistic microbiome research.</title>
        <authorList>
            <person name="Poyet M."/>
            <person name="Groussin M."/>
            <person name="Gibbons S.M."/>
            <person name="Avila-Pacheco J."/>
            <person name="Jiang X."/>
            <person name="Kearney S.M."/>
            <person name="Perrotta A.R."/>
            <person name="Berdy B."/>
            <person name="Zhao S."/>
            <person name="Lieberman T.D."/>
            <person name="Swanson P.K."/>
            <person name="Smith M."/>
            <person name="Roesemann S."/>
            <person name="Alexander J.E."/>
            <person name="Rich S.A."/>
            <person name="Livny J."/>
            <person name="Vlamakis H."/>
            <person name="Clish C."/>
            <person name="Bullock K."/>
            <person name="Deik A."/>
            <person name="Scott J."/>
            <person name="Pierce K.A."/>
            <person name="Xavier R.J."/>
            <person name="Alm E.J."/>
        </authorList>
    </citation>
    <scope>NUCLEOTIDE SEQUENCE [LARGE SCALE GENOMIC DNA]</scope>
    <source>
        <strain evidence="4 7">BIOML-A2</strain>
        <strain evidence="5 8">BIOML-A20</strain>
        <strain evidence="3 9">BIOML-A9</strain>
    </source>
</reference>
<accession>A0A174E352</accession>
<dbReference type="EMBL" id="WKMY01000018">
    <property type="protein sequence ID" value="MRY95361.1"/>
    <property type="molecule type" value="Genomic_DNA"/>
</dbReference>
<evidence type="ECO:0000313" key="5">
    <source>
        <dbReference type="EMBL" id="MSB73819.1"/>
    </source>
</evidence>
<dbReference type="AlphaFoldDB" id="A0A174E352"/>
<evidence type="ECO:0000313" key="8">
    <source>
        <dbReference type="Proteomes" id="UP000441609"/>
    </source>
</evidence>